<dbReference type="InterPro" id="IPR035906">
    <property type="entry name" value="MetI-like_sf"/>
</dbReference>
<evidence type="ECO:0000259" key="9">
    <source>
        <dbReference type="PROSITE" id="PS50928"/>
    </source>
</evidence>
<feature type="transmembrane region" description="Helical" evidence="8">
    <location>
        <begin position="75"/>
        <end position="101"/>
    </location>
</feature>
<feature type="transmembrane region" description="Helical" evidence="8">
    <location>
        <begin position="108"/>
        <end position="130"/>
    </location>
</feature>
<feature type="domain" description="ABC transmembrane type-1" evidence="9">
    <location>
        <begin position="76"/>
        <end position="282"/>
    </location>
</feature>
<evidence type="ECO:0000313" key="11">
    <source>
        <dbReference type="Proteomes" id="UP000078507"/>
    </source>
</evidence>
<dbReference type="CDD" id="cd06261">
    <property type="entry name" value="TM_PBP2"/>
    <property type="match status" value="1"/>
</dbReference>
<comment type="similarity">
    <text evidence="2">Belongs to the binding-protein-dependent transport system permease family. CysTW subfamily.</text>
</comment>
<evidence type="ECO:0000256" key="4">
    <source>
        <dbReference type="ARBA" id="ARBA00022475"/>
    </source>
</evidence>
<dbReference type="PANTHER" id="PTHR42929">
    <property type="entry name" value="INNER MEMBRANE ABC TRANSPORTER PERMEASE PROTEIN YDCU-RELATED-RELATED"/>
    <property type="match status" value="1"/>
</dbReference>
<sequence length="296" mass="31986">MTRSLTLLPRSLSFRRPSSARFYSLTTSLALVTPLLAALMAGFLYPVARLVALSFSGGTLSHYRRIFTEPLHLEVLFSTIEVAFIVTVASLLLGFPVAYLMAQLGKGLAMAVTACVFIPLWTSVLIRSYAWVVLLQRNGIINTLLVDTGPTEGPLKLIYTQGAVILAMTHVLMPFMILPIYSTLRALPPDYVRAARNLGAGPVRAFVAVTLPLSLPGVFAGSVMCFVLALGFYITPALVGGPNSMLMATLIGQQTTVLLDWPFAAALSTVLLAVTLLFVLMFRRTLSLSKGLNSVY</sequence>
<organism evidence="10 11">
    <name type="scientific">Sinorhizobium saheli</name>
    <dbReference type="NCBI Taxonomy" id="36856"/>
    <lineage>
        <taxon>Bacteria</taxon>
        <taxon>Pseudomonadati</taxon>
        <taxon>Pseudomonadota</taxon>
        <taxon>Alphaproteobacteria</taxon>
        <taxon>Hyphomicrobiales</taxon>
        <taxon>Rhizobiaceae</taxon>
        <taxon>Sinorhizobium/Ensifer group</taxon>
        <taxon>Sinorhizobium</taxon>
    </lineage>
</organism>
<gene>
    <name evidence="10" type="ORF">ATB98_01255</name>
</gene>
<evidence type="ECO:0000256" key="1">
    <source>
        <dbReference type="ARBA" id="ARBA00004651"/>
    </source>
</evidence>
<feature type="transmembrane region" description="Helical" evidence="8">
    <location>
        <begin position="158"/>
        <end position="184"/>
    </location>
</feature>
<dbReference type="SUPFAM" id="SSF161098">
    <property type="entry name" value="MetI-like"/>
    <property type="match status" value="1"/>
</dbReference>
<feature type="transmembrane region" description="Helical" evidence="8">
    <location>
        <begin position="21"/>
        <end position="45"/>
    </location>
</feature>
<accession>A0A178YKJ6</accession>
<evidence type="ECO:0000256" key="7">
    <source>
        <dbReference type="ARBA" id="ARBA00023136"/>
    </source>
</evidence>
<keyword evidence="7 8" id="KW-0472">Membrane</keyword>
<dbReference type="STRING" id="36856.ATB98_01255"/>
<name>A0A178YKJ6_SINSA</name>
<dbReference type="PANTHER" id="PTHR42929:SF5">
    <property type="entry name" value="ABC TRANSPORTER PERMEASE PROTEIN"/>
    <property type="match status" value="1"/>
</dbReference>
<keyword evidence="4" id="KW-1003">Cell membrane</keyword>
<keyword evidence="11" id="KW-1185">Reference proteome</keyword>
<reference evidence="10 11" key="1">
    <citation type="submission" date="2015-11" db="EMBL/GenBank/DDBJ databases">
        <title>Ensifer anhuiense sp. nov., an effective nitrogen fixation bacterium with Glycine soja.</title>
        <authorList>
            <person name="Yan H."/>
            <person name="Chen W."/>
        </authorList>
    </citation>
    <scope>NUCLEOTIDE SEQUENCE [LARGE SCALE GENOMIC DNA]</scope>
    <source>
        <strain evidence="10 11">LMG 7837</strain>
    </source>
</reference>
<dbReference type="GO" id="GO:0005886">
    <property type="term" value="C:plasma membrane"/>
    <property type="evidence" value="ECO:0007669"/>
    <property type="project" value="UniProtKB-SubCell"/>
</dbReference>
<dbReference type="RefSeq" id="WP_066871144.1">
    <property type="nucleotide sequence ID" value="NZ_LNQB01000063.1"/>
</dbReference>
<dbReference type="GO" id="GO:0055085">
    <property type="term" value="P:transmembrane transport"/>
    <property type="evidence" value="ECO:0007669"/>
    <property type="project" value="InterPro"/>
</dbReference>
<evidence type="ECO:0000313" key="10">
    <source>
        <dbReference type="EMBL" id="OAP48010.1"/>
    </source>
</evidence>
<dbReference type="Gene3D" id="1.10.3720.10">
    <property type="entry name" value="MetI-like"/>
    <property type="match status" value="1"/>
</dbReference>
<evidence type="ECO:0000256" key="5">
    <source>
        <dbReference type="ARBA" id="ARBA00022692"/>
    </source>
</evidence>
<evidence type="ECO:0000256" key="8">
    <source>
        <dbReference type="RuleBase" id="RU363032"/>
    </source>
</evidence>
<feature type="transmembrane region" description="Helical" evidence="8">
    <location>
        <begin position="205"/>
        <end position="234"/>
    </location>
</feature>
<dbReference type="Proteomes" id="UP000078507">
    <property type="component" value="Unassembled WGS sequence"/>
</dbReference>
<comment type="caution">
    <text evidence="10">The sequence shown here is derived from an EMBL/GenBank/DDBJ whole genome shotgun (WGS) entry which is preliminary data.</text>
</comment>
<keyword evidence="5 8" id="KW-0812">Transmembrane</keyword>
<keyword evidence="3 8" id="KW-0813">Transport</keyword>
<dbReference type="Pfam" id="PF00528">
    <property type="entry name" value="BPD_transp_1"/>
    <property type="match status" value="1"/>
</dbReference>
<feature type="transmembrane region" description="Helical" evidence="8">
    <location>
        <begin position="261"/>
        <end position="282"/>
    </location>
</feature>
<evidence type="ECO:0000256" key="3">
    <source>
        <dbReference type="ARBA" id="ARBA00022448"/>
    </source>
</evidence>
<dbReference type="EMBL" id="LNQB01000063">
    <property type="protein sequence ID" value="OAP48010.1"/>
    <property type="molecule type" value="Genomic_DNA"/>
</dbReference>
<evidence type="ECO:0000256" key="2">
    <source>
        <dbReference type="ARBA" id="ARBA00007069"/>
    </source>
</evidence>
<protein>
    <submittedName>
        <fullName evidence="10">ABC transporter permease</fullName>
    </submittedName>
</protein>
<evidence type="ECO:0000256" key="6">
    <source>
        <dbReference type="ARBA" id="ARBA00022989"/>
    </source>
</evidence>
<dbReference type="OrthoDB" id="9807047at2"/>
<proteinExistence type="inferred from homology"/>
<dbReference type="PROSITE" id="PS50928">
    <property type="entry name" value="ABC_TM1"/>
    <property type="match status" value="1"/>
</dbReference>
<comment type="subcellular location">
    <subcellularLocation>
        <location evidence="1 8">Cell membrane</location>
        <topology evidence="1 8">Multi-pass membrane protein</topology>
    </subcellularLocation>
</comment>
<dbReference type="InterPro" id="IPR000515">
    <property type="entry name" value="MetI-like"/>
</dbReference>
<dbReference type="AlphaFoldDB" id="A0A178YKJ6"/>
<keyword evidence="6 8" id="KW-1133">Transmembrane helix</keyword>